<evidence type="ECO:0000256" key="2">
    <source>
        <dbReference type="SAM" id="Phobius"/>
    </source>
</evidence>
<evidence type="ECO:0000259" key="3">
    <source>
        <dbReference type="Pfam" id="PF13406"/>
    </source>
</evidence>
<evidence type="ECO:0000313" key="5">
    <source>
        <dbReference type="Proteomes" id="UP001180845"/>
    </source>
</evidence>
<organism evidence="4 5">
    <name type="scientific">Haloactinomyces albus</name>
    <dbReference type="NCBI Taxonomy" id="1352928"/>
    <lineage>
        <taxon>Bacteria</taxon>
        <taxon>Bacillati</taxon>
        <taxon>Actinomycetota</taxon>
        <taxon>Actinomycetes</taxon>
        <taxon>Actinopolysporales</taxon>
        <taxon>Actinopolysporaceae</taxon>
        <taxon>Haloactinomyces</taxon>
    </lineage>
</organism>
<keyword evidence="2" id="KW-1133">Transmembrane helix</keyword>
<feature type="transmembrane region" description="Helical" evidence="2">
    <location>
        <begin position="12"/>
        <end position="32"/>
    </location>
</feature>
<dbReference type="InterPro" id="IPR023346">
    <property type="entry name" value="Lysozyme-like_dom_sf"/>
</dbReference>
<dbReference type="InterPro" id="IPR031304">
    <property type="entry name" value="SLT_2"/>
</dbReference>
<comment type="caution">
    <text evidence="4">The sequence shown here is derived from an EMBL/GenBank/DDBJ whole genome shotgun (WGS) entry which is preliminary data.</text>
</comment>
<accession>A0AAE4CMQ7</accession>
<dbReference type="Proteomes" id="UP001180845">
    <property type="component" value="Unassembled WGS sequence"/>
</dbReference>
<dbReference type="GO" id="GO:0008933">
    <property type="term" value="F:peptidoglycan lytic transglycosylase activity"/>
    <property type="evidence" value="ECO:0007669"/>
    <property type="project" value="TreeGrafter"/>
</dbReference>
<feature type="domain" description="Transglycosylase SLT" evidence="3">
    <location>
        <begin position="184"/>
        <end position="228"/>
    </location>
</feature>
<keyword evidence="5" id="KW-1185">Reference proteome</keyword>
<gene>
    <name evidence="4" type="ORF">JOF55_002862</name>
</gene>
<dbReference type="SUPFAM" id="SSF53955">
    <property type="entry name" value="Lysozyme-like"/>
    <property type="match status" value="1"/>
</dbReference>
<dbReference type="PANTHER" id="PTHR30163">
    <property type="entry name" value="MEMBRANE-BOUND LYTIC MUREIN TRANSGLYCOSYLASE B"/>
    <property type="match status" value="1"/>
</dbReference>
<evidence type="ECO:0000313" key="4">
    <source>
        <dbReference type="EMBL" id="MDR7302681.1"/>
    </source>
</evidence>
<name>A0AAE4CMQ7_9ACTN</name>
<sequence length="272" mass="29525">MSQQPTTPRLRPLPMLGVVVLAVLMLVVWSVVTDSAHRSRSRTPVELPTAEAPPDPGVEPPTIRLLPSDAAVRSPDNRPQQQLAGWAASMSEELDIPRPALEAYGYAASALEVTRPKCGLSWSVLAGVAAVESRHGRHGGAELDRTGRTSEPIRGLPLDGRDGVMLIRDTDNGKLDGDLVFDRAVGPFQFIPTTWKEWGTDADGDGVADPDDIDDAAMAAGHYLCASGGDLRDADRFWEALLDYNASRSYGQDVLDHADYYGRKSRRLSARR</sequence>
<keyword evidence="2" id="KW-0812">Transmembrane</keyword>
<dbReference type="EMBL" id="JAVDXW010000001">
    <property type="protein sequence ID" value="MDR7302681.1"/>
    <property type="molecule type" value="Genomic_DNA"/>
</dbReference>
<dbReference type="Gene3D" id="1.10.530.10">
    <property type="match status" value="1"/>
</dbReference>
<keyword evidence="2" id="KW-0472">Membrane</keyword>
<dbReference type="GO" id="GO:0009253">
    <property type="term" value="P:peptidoglycan catabolic process"/>
    <property type="evidence" value="ECO:0007669"/>
    <property type="project" value="TreeGrafter"/>
</dbReference>
<feature type="region of interest" description="Disordered" evidence="1">
    <location>
        <begin position="38"/>
        <end position="64"/>
    </location>
</feature>
<reference evidence="4" key="1">
    <citation type="submission" date="2023-07" db="EMBL/GenBank/DDBJ databases">
        <title>Sequencing the genomes of 1000 actinobacteria strains.</title>
        <authorList>
            <person name="Klenk H.-P."/>
        </authorList>
    </citation>
    <scope>NUCLEOTIDE SEQUENCE</scope>
    <source>
        <strain evidence="4">DSM 45977</strain>
    </source>
</reference>
<dbReference type="AlphaFoldDB" id="A0AAE4CMQ7"/>
<dbReference type="PANTHER" id="PTHR30163:SF8">
    <property type="entry name" value="LYTIC MUREIN TRANSGLYCOSYLASE"/>
    <property type="match status" value="1"/>
</dbReference>
<evidence type="ECO:0000256" key="1">
    <source>
        <dbReference type="SAM" id="MobiDB-lite"/>
    </source>
</evidence>
<protein>
    <submittedName>
        <fullName evidence="4">Membrane-bound lytic murein transglycosylase B</fullName>
    </submittedName>
</protein>
<dbReference type="Pfam" id="PF13406">
    <property type="entry name" value="SLT_2"/>
    <property type="match status" value="1"/>
</dbReference>
<proteinExistence type="predicted"/>
<dbReference type="InterPro" id="IPR043426">
    <property type="entry name" value="MltB-like"/>
</dbReference>